<evidence type="ECO:0000256" key="2">
    <source>
        <dbReference type="ARBA" id="ARBA00012438"/>
    </source>
</evidence>
<evidence type="ECO:0000313" key="8">
    <source>
        <dbReference type="EMBL" id="PCE63314.1"/>
    </source>
</evidence>
<gene>
    <name evidence="8" type="ORF">B7P33_13935</name>
</gene>
<evidence type="ECO:0000256" key="5">
    <source>
        <dbReference type="ARBA" id="ARBA00022777"/>
    </source>
</evidence>
<dbReference type="RefSeq" id="WP_097443269.1">
    <property type="nucleotide sequence ID" value="NZ_NBWU01000005.1"/>
</dbReference>
<dbReference type="PROSITE" id="PS50109">
    <property type="entry name" value="HIS_KIN"/>
    <property type="match status" value="1"/>
</dbReference>
<dbReference type="InterPro" id="IPR003594">
    <property type="entry name" value="HATPase_dom"/>
</dbReference>
<proteinExistence type="predicted"/>
<comment type="catalytic activity">
    <reaction evidence="1">
        <text>ATP + protein L-histidine = ADP + protein N-phospho-L-histidine.</text>
        <dbReference type="EC" id="2.7.13.3"/>
    </reaction>
</comment>
<dbReference type="InterPro" id="IPR004358">
    <property type="entry name" value="Sig_transdc_His_kin-like_C"/>
</dbReference>
<dbReference type="PANTHER" id="PTHR43547:SF2">
    <property type="entry name" value="HYBRID SIGNAL TRANSDUCTION HISTIDINE KINASE C"/>
    <property type="match status" value="1"/>
</dbReference>
<dbReference type="SUPFAM" id="SSF47384">
    <property type="entry name" value="Homodimeric domain of signal transducing histidine kinase"/>
    <property type="match status" value="1"/>
</dbReference>
<dbReference type="SMART" id="SM00388">
    <property type="entry name" value="HisKA"/>
    <property type="match status" value="1"/>
</dbReference>
<dbReference type="Pfam" id="PF00512">
    <property type="entry name" value="HisKA"/>
    <property type="match status" value="1"/>
</dbReference>
<keyword evidence="3" id="KW-0597">Phosphoprotein</keyword>
<dbReference type="InterPro" id="IPR005467">
    <property type="entry name" value="His_kinase_dom"/>
</dbReference>
<evidence type="ECO:0000256" key="1">
    <source>
        <dbReference type="ARBA" id="ARBA00000085"/>
    </source>
</evidence>
<dbReference type="EMBL" id="NBWU01000005">
    <property type="protein sequence ID" value="PCE63314.1"/>
    <property type="molecule type" value="Genomic_DNA"/>
</dbReference>
<dbReference type="Gene3D" id="1.10.287.130">
    <property type="match status" value="1"/>
</dbReference>
<dbReference type="FunFam" id="3.30.565.10:FF:000006">
    <property type="entry name" value="Sensor histidine kinase WalK"/>
    <property type="match status" value="1"/>
</dbReference>
<keyword evidence="6" id="KW-0812">Transmembrane</keyword>
<evidence type="ECO:0000259" key="7">
    <source>
        <dbReference type="PROSITE" id="PS50109"/>
    </source>
</evidence>
<dbReference type="EC" id="2.7.13.3" evidence="2"/>
<dbReference type="CDD" id="cd00075">
    <property type="entry name" value="HATPase"/>
    <property type="match status" value="1"/>
</dbReference>
<keyword evidence="5" id="KW-0418">Kinase</keyword>
<feature type="transmembrane region" description="Helical" evidence="6">
    <location>
        <begin position="12"/>
        <end position="29"/>
    </location>
</feature>
<organism evidence="8 9">
    <name type="scientific">Sediminicola luteus</name>
    <dbReference type="NCBI Taxonomy" id="319238"/>
    <lineage>
        <taxon>Bacteria</taxon>
        <taxon>Pseudomonadati</taxon>
        <taxon>Bacteroidota</taxon>
        <taxon>Flavobacteriia</taxon>
        <taxon>Flavobacteriales</taxon>
        <taxon>Flavobacteriaceae</taxon>
        <taxon>Sediminicola</taxon>
    </lineage>
</organism>
<evidence type="ECO:0000256" key="3">
    <source>
        <dbReference type="ARBA" id="ARBA00022553"/>
    </source>
</evidence>
<name>A0A2A4G5T0_9FLAO</name>
<dbReference type="Pfam" id="PF02518">
    <property type="entry name" value="HATPase_c"/>
    <property type="match status" value="1"/>
</dbReference>
<dbReference type="PANTHER" id="PTHR43547">
    <property type="entry name" value="TWO-COMPONENT HISTIDINE KINASE"/>
    <property type="match status" value="1"/>
</dbReference>
<dbReference type="Gene3D" id="3.30.565.10">
    <property type="entry name" value="Histidine kinase-like ATPase, C-terminal domain"/>
    <property type="match status" value="1"/>
</dbReference>
<dbReference type="SUPFAM" id="SSF55874">
    <property type="entry name" value="ATPase domain of HSP90 chaperone/DNA topoisomerase II/histidine kinase"/>
    <property type="match status" value="1"/>
</dbReference>
<feature type="domain" description="Histidine kinase" evidence="7">
    <location>
        <begin position="282"/>
        <end position="490"/>
    </location>
</feature>
<reference evidence="8 9" key="1">
    <citation type="submission" date="2017-04" db="EMBL/GenBank/DDBJ databases">
        <title>A new member of the family Flavobacteriaceae isolated from ascidians.</title>
        <authorList>
            <person name="Chen L."/>
        </authorList>
    </citation>
    <scope>NUCLEOTIDE SEQUENCE [LARGE SCALE GENOMIC DNA]</scope>
    <source>
        <strain evidence="8 9">HQA918</strain>
    </source>
</reference>
<accession>A0A2A4G5T0</accession>
<dbReference type="AlphaFoldDB" id="A0A2A4G5T0"/>
<comment type="caution">
    <text evidence="8">The sequence shown here is derived from an EMBL/GenBank/DDBJ whole genome shotgun (WGS) entry which is preliminary data.</text>
</comment>
<dbReference type="InterPro" id="IPR036097">
    <property type="entry name" value="HisK_dim/P_sf"/>
</dbReference>
<dbReference type="InterPro" id="IPR003661">
    <property type="entry name" value="HisK_dim/P_dom"/>
</dbReference>
<keyword evidence="6" id="KW-0472">Membrane</keyword>
<dbReference type="OrthoDB" id="1933776at2"/>
<keyword evidence="6" id="KW-1133">Transmembrane helix</keyword>
<keyword evidence="9" id="KW-1185">Reference proteome</keyword>
<protein>
    <recommendedName>
        <fullName evidence="2">histidine kinase</fullName>
        <ecNumber evidence="2">2.7.13.3</ecNumber>
    </recommendedName>
</protein>
<evidence type="ECO:0000313" key="9">
    <source>
        <dbReference type="Proteomes" id="UP000219559"/>
    </source>
</evidence>
<dbReference type="InterPro" id="IPR036890">
    <property type="entry name" value="HATPase_C_sf"/>
</dbReference>
<dbReference type="SMART" id="SM00387">
    <property type="entry name" value="HATPase_c"/>
    <property type="match status" value="1"/>
</dbReference>
<keyword evidence="4" id="KW-0808">Transferase</keyword>
<dbReference type="GO" id="GO:0000155">
    <property type="term" value="F:phosphorelay sensor kinase activity"/>
    <property type="evidence" value="ECO:0007669"/>
    <property type="project" value="InterPro"/>
</dbReference>
<dbReference type="CDD" id="cd00082">
    <property type="entry name" value="HisKA"/>
    <property type="match status" value="1"/>
</dbReference>
<sequence>MGLKQNHLRTLLIGLTIVLTLGIQLFWNYQQYKQQKQQLVLEVQEGLDNALEAYSAEIAKTDLMAFIGDDAIELPDIANHDVHIKRLKKMNMDSIFLNIEQEYDSMGIQIKGFTKILDSTDHGVTWMQPDRINSVRVFRGRAADSVSKLQGFANQIIVSLQRDSIDLKNLDSLLQCEFRRKDLEIQFMAVEYDNDSLLQSWRSDSTKTLALSTFSKSTFLPPHHDLELRFSNPTLEILKRSLSGILLSLILSICVIASLIYLHRTINKQKQLAEIKNDLISNITHEFKTPITTTAAAIEAIRHFKADPKSTDKYLGISEEQLSKLHQMVEKLLETATLDSDKLLLQKEPSDLNVLVEKSAQRFRSLASQKTIEYTLPESPIMAEIDPFHFENALGNLIDNALKYGGYNIQIRLKKDQGKVTLEVSDNGAGIDKEQRSKIFDKFYRIPTGNRHDVKGFGIGLYYTKSIIEKHGGQITLESRKGMTRFLITL</sequence>
<dbReference type="PRINTS" id="PR00344">
    <property type="entry name" value="BCTRLSENSOR"/>
</dbReference>
<feature type="transmembrane region" description="Helical" evidence="6">
    <location>
        <begin position="242"/>
        <end position="262"/>
    </location>
</feature>
<evidence type="ECO:0000256" key="4">
    <source>
        <dbReference type="ARBA" id="ARBA00022679"/>
    </source>
</evidence>
<evidence type="ECO:0000256" key="6">
    <source>
        <dbReference type="SAM" id="Phobius"/>
    </source>
</evidence>
<dbReference type="Proteomes" id="UP000219559">
    <property type="component" value="Unassembled WGS sequence"/>
</dbReference>